<organism evidence="2 3">
    <name type="scientific">Novosphingobium aquiterrae</name>
    <dbReference type="NCBI Taxonomy" id="624388"/>
    <lineage>
        <taxon>Bacteria</taxon>
        <taxon>Pseudomonadati</taxon>
        <taxon>Pseudomonadota</taxon>
        <taxon>Alphaproteobacteria</taxon>
        <taxon>Sphingomonadales</taxon>
        <taxon>Sphingomonadaceae</taxon>
        <taxon>Novosphingobium</taxon>
    </lineage>
</organism>
<gene>
    <name evidence="2" type="ORF">ACFFF7_05805</name>
</gene>
<dbReference type="EMBL" id="JBHLTL010000001">
    <property type="protein sequence ID" value="MFC0588923.1"/>
    <property type="molecule type" value="Genomic_DNA"/>
</dbReference>
<feature type="region of interest" description="Disordered" evidence="1">
    <location>
        <begin position="1"/>
        <end position="30"/>
    </location>
</feature>
<evidence type="ECO:0000313" key="3">
    <source>
        <dbReference type="Proteomes" id="UP001589943"/>
    </source>
</evidence>
<reference evidence="2 3" key="1">
    <citation type="submission" date="2024-09" db="EMBL/GenBank/DDBJ databases">
        <authorList>
            <person name="Sun Q."/>
            <person name="Mori K."/>
        </authorList>
    </citation>
    <scope>NUCLEOTIDE SEQUENCE [LARGE SCALE GENOMIC DNA]</scope>
    <source>
        <strain evidence="2 3">NCAIM B.02537</strain>
    </source>
</reference>
<sequence length="92" mass="9989">MTKTTTKPRRMARERDVAGMPASPEKKPSKLDHVERLLLVPSGTTIADIVAATGWQQHSVRGALAGALRKRGLKITSDKVGGVRRYRASKPA</sequence>
<evidence type="ECO:0000313" key="2">
    <source>
        <dbReference type="EMBL" id="MFC0588923.1"/>
    </source>
</evidence>
<feature type="compositionally biased region" description="Basic residues" evidence="1">
    <location>
        <begin position="1"/>
        <end position="10"/>
    </location>
</feature>
<accession>A0ABV6PIK1</accession>
<dbReference type="InterPro" id="IPR021880">
    <property type="entry name" value="DUF3489"/>
</dbReference>
<evidence type="ECO:0000256" key="1">
    <source>
        <dbReference type="SAM" id="MobiDB-lite"/>
    </source>
</evidence>
<name>A0ABV6PIK1_9SPHN</name>
<dbReference type="Pfam" id="PF11994">
    <property type="entry name" value="DUF3489"/>
    <property type="match status" value="1"/>
</dbReference>
<dbReference type="Proteomes" id="UP001589943">
    <property type="component" value="Unassembled WGS sequence"/>
</dbReference>
<protein>
    <submittedName>
        <fullName evidence="2">DUF3489 domain-containing protein</fullName>
    </submittedName>
</protein>
<comment type="caution">
    <text evidence="2">The sequence shown here is derived from an EMBL/GenBank/DDBJ whole genome shotgun (WGS) entry which is preliminary data.</text>
</comment>
<dbReference type="RefSeq" id="WP_379480411.1">
    <property type="nucleotide sequence ID" value="NZ_JBHLTL010000001.1"/>
</dbReference>
<keyword evidence="3" id="KW-1185">Reference proteome</keyword>
<proteinExistence type="predicted"/>